<organism evidence="1 2">
    <name type="scientific">Thioclava nitratireducens</name>
    <dbReference type="NCBI Taxonomy" id="1915078"/>
    <lineage>
        <taxon>Bacteria</taxon>
        <taxon>Pseudomonadati</taxon>
        <taxon>Pseudomonadota</taxon>
        <taxon>Alphaproteobacteria</taxon>
        <taxon>Rhodobacterales</taxon>
        <taxon>Paracoccaceae</taxon>
        <taxon>Thioclava</taxon>
    </lineage>
</organism>
<keyword evidence="2" id="KW-1185">Reference proteome</keyword>
<protein>
    <submittedName>
        <fullName evidence="1">Uncharacterized protein</fullName>
    </submittedName>
</protein>
<name>A0ABN4XII4_9RHOB</name>
<evidence type="ECO:0000313" key="1">
    <source>
        <dbReference type="EMBL" id="AQS49411.1"/>
    </source>
</evidence>
<dbReference type="EMBL" id="CP019437">
    <property type="protein sequence ID" value="AQS49411.1"/>
    <property type="molecule type" value="Genomic_DNA"/>
</dbReference>
<dbReference type="Proteomes" id="UP000185622">
    <property type="component" value="Chromosome"/>
</dbReference>
<evidence type="ECO:0000313" key="2">
    <source>
        <dbReference type="Proteomes" id="UP000185622"/>
    </source>
</evidence>
<proteinExistence type="predicted"/>
<accession>A0ABN4XII4</accession>
<sequence length="224" mass="23763">MVGQEFGSASLALEQRALTALHGPGDCAVERALEELRQAVSDLAFAEVAELIARHRVAFLDEMISGCLDDAETAEADTAAALRTAAEGLQEERAAVAETMPLELALRADQRDAACDRIRAAQRRLRNISQMPQHFGCACSFDCPSEGDGAGPCSGVAERIQQALRCDADAIADIARQEARARLSDGFAALPVAAPLSSRSGGDTVSTAAQVARRLVEDARRRLC</sequence>
<reference evidence="1 2" key="1">
    <citation type="submission" date="2017-01" db="EMBL/GenBank/DDBJ databases">
        <title>The complete genome sequence of a sulfur-oxidizing marine bacterium Thioclava sp. 25B10_4T.</title>
        <authorList>
            <person name="Liu Y."/>
            <person name="Lai Q."/>
            <person name="Shao Z."/>
        </authorList>
    </citation>
    <scope>NUCLEOTIDE SEQUENCE [LARGE SCALE GENOMIC DNA]</scope>
    <source>
        <strain evidence="1 2">25B10_4</strain>
    </source>
</reference>
<gene>
    <name evidence="1" type="ORF">BMG03_17655</name>
</gene>